<accession>A0AB33IKZ9</accession>
<proteinExistence type="predicted"/>
<dbReference type="Proteomes" id="UP000516424">
    <property type="component" value="Plasmid pAACEN1"/>
</dbReference>
<organism evidence="2 3">
    <name type="scientific">Acetobacter aceti NBRC 14818</name>
    <dbReference type="NCBI Taxonomy" id="887700"/>
    <lineage>
        <taxon>Bacteria</taxon>
        <taxon>Pseudomonadati</taxon>
        <taxon>Pseudomonadota</taxon>
        <taxon>Alphaproteobacteria</taxon>
        <taxon>Acetobacterales</taxon>
        <taxon>Acetobacteraceae</taxon>
        <taxon>Acetobacter</taxon>
        <taxon>Acetobacter subgen. Acetobacter</taxon>
    </lineage>
</organism>
<geneLocation type="plasmid" evidence="2 3">
    <name>pAACEN1</name>
</geneLocation>
<evidence type="ECO:0000256" key="1">
    <source>
        <dbReference type="SAM" id="SignalP"/>
    </source>
</evidence>
<name>A0AB33IKZ9_ACEAC</name>
<feature type="signal peptide" evidence="1">
    <location>
        <begin position="1"/>
        <end position="25"/>
    </location>
</feature>
<feature type="chain" id="PRO_5044212089" description="TrbM protein" evidence="1">
    <location>
        <begin position="26"/>
        <end position="102"/>
    </location>
</feature>
<keyword evidence="2" id="KW-0614">Plasmid</keyword>
<sequence length="102" mass="10241">MKRLFIAIGAAMIGGAVSYSPAAHAEPCAALLCMAGMPATGAGCSGPVGEFFSIQVWGFWGYEPGATAARRAAFLNSCSGAAANEAVVQRIIGTYGTLLAAP</sequence>
<evidence type="ECO:0008006" key="4">
    <source>
        <dbReference type="Google" id="ProtNLM"/>
    </source>
</evidence>
<protein>
    <recommendedName>
        <fullName evidence="4">TrbM protein</fullName>
    </recommendedName>
</protein>
<reference evidence="2 3" key="1">
    <citation type="journal article" date="2011" name="Microbiology">
        <title>Transcriptome response to different carbon sources in Acetobacter aceti.</title>
        <authorList>
            <person name="Sakurai K."/>
            <person name="Arai H."/>
            <person name="Ishii M."/>
            <person name="Igarashi Y."/>
        </authorList>
    </citation>
    <scope>NUCLEOTIDE SEQUENCE [LARGE SCALE GENOMIC DNA]</scope>
    <source>
        <strain evidence="2 3">NBRC 14818</strain>
    </source>
</reference>
<dbReference type="AlphaFoldDB" id="A0AB33IKZ9"/>
<keyword evidence="1" id="KW-0732">Signal</keyword>
<dbReference type="EMBL" id="AP023411">
    <property type="protein sequence ID" value="BCK77703.1"/>
    <property type="molecule type" value="Genomic_DNA"/>
</dbReference>
<gene>
    <name evidence="2" type="ORF">EMQ_P116</name>
</gene>
<evidence type="ECO:0000313" key="2">
    <source>
        <dbReference type="EMBL" id="BCK77703.1"/>
    </source>
</evidence>
<keyword evidence="3" id="KW-1185">Reference proteome</keyword>
<evidence type="ECO:0000313" key="3">
    <source>
        <dbReference type="Proteomes" id="UP000516424"/>
    </source>
</evidence>